<organism evidence="7 8">
    <name type="scientific">Anaerococcus nagyae</name>
    <dbReference type="NCBI Taxonomy" id="1755241"/>
    <lineage>
        <taxon>Bacteria</taxon>
        <taxon>Bacillati</taxon>
        <taxon>Bacillota</taxon>
        <taxon>Tissierellia</taxon>
        <taxon>Tissierellales</taxon>
        <taxon>Peptoniphilaceae</taxon>
        <taxon>Anaerococcus</taxon>
    </lineage>
</organism>
<dbReference type="InterPro" id="IPR007156">
    <property type="entry name" value="MamQ_LemA"/>
</dbReference>
<dbReference type="GO" id="GO:0016020">
    <property type="term" value="C:membrane"/>
    <property type="evidence" value="ECO:0007669"/>
    <property type="project" value="UniProtKB-SubCell"/>
</dbReference>
<keyword evidence="4 6" id="KW-1133">Transmembrane helix</keyword>
<dbReference type="Proteomes" id="UP000261011">
    <property type="component" value="Unassembled WGS sequence"/>
</dbReference>
<dbReference type="RefSeq" id="WP_117522236.1">
    <property type="nucleotide sequence ID" value="NZ_AP031484.1"/>
</dbReference>
<feature type="transmembrane region" description="Helical" evidence="6">
    <location>
        <begin position="12"/>
        <end position="32"/>
    </location>
</feature>
<dbReference type="Gene3D" id="1.20.1440.20">
    <property type="entry name" value="LemA-like domain"/>
    <property type="match status" value="1"/>
</dbReference>
<accession>A0A3E2TFS6</accession>
<evidence type="ECO:0000313" key="7">
    <source>
        <dbReference type="EMBL" id="RGB74740.1"/>
    </source>
</evidence>
<comment type="similarity">
    <text evidence="2">Belongs to the LemA family.</text>
</comment>
<keyword evidence="3 6" id="KW-0812">Transmembrane</keyword>
<sequence length="198" mass="21961">MNRQYSKKKGIGAVGIILIIVAALLILIVPTYNRLAGSRENVNEAYAQVQNVVQRRADLIPNLVNTVKGYSDYEGETLTKVTEARAGINHASSPKELAEANEELSQAVREINVVAEDYPDLKANTQYTQLMDELAGSENRISVERGNYNQAVKEYNSDLKRFPTNLIAGITGYKEAEYFQASEKAQDAPTVDFNSDKK</sequence>
<dbReference type="InterPro" id="IPR023353">
    <property type="entry name" value="LemA-like_dom_sf"/>
</dbReference>
<evidence type="ECO:0000256" key="3">
    <source>
        <dbReference type="ARBA" id="ARBA00022692"/>
    </source>
</evidence>
<keyword evidence="8" id="KW-1185">Reference proteome</keyword>
<evidence type="ECO:0000256" key="5">
    <source>
        <dbReference type="ARBA" id="ARBA00023136"/>
    </source>
</evidence>
<dbReference type="OrthoDB" id="9804152at2"/>
<proteinExistence type="inferred from homology"/>
<comment type="subcellular location">
    <subcellularLocation>
        <location evidence="1">Membrane</location>
        <topology evidence="1">Single-pass membrane protein</topology>
    </subcellularLocation>
</comment>
<reference evidence="7 8" key="1">
    <citation type="submission" date="2018-08" db="EMBL/GenBank/DDBJ databases">
        <title>A genome reference for cultivated species of the human gut microbiota.</title>
        <authorList>
            <person name="Zou Y."/>
            <person name="Xue W."/>
            <person name="Luo G."/>
        </authorList>
    </citation>
    <scope>NUCLEOTIDE SEQUENCE [LARGE SCALE GENOMIC DNA]</scope>
    <source>
        <strain evidence="7 8">OF01-3</strain>
    </source>
</reference>
<name>A0A3E2TFS6_9FIRM</name>
<dbReference type="EMBL" id="QVEU01000009">
    <property type="protein sequence ID" value="RGB74740.1"/>
    <property type="molecule type" value="Genomic_DNA"/>
</dbReference>
<dbReference type="PANTHER" id="PTHR34478">
    <property type="entry name" value="PROTEIN LEMA"/>
    <property type="match status" value="1"/>
</dbReference>
<dbReference type="SUPFAM" id="SSF140478">
    <property type="entry name" value="LemA-like"/>
    <property type="match status" value="1"/>
</dbReference>
<dbReference type="AlphaFoldDB" id="A0A3E2TFS6"/>
<evidence type="ECO:0000313" key="8">
    <source>
        <dbReference type="Proteomes" id="UP000261011"/>
    </source>
</evidence>
<evidence type="ECO:0000256" key="2">
    <source>
        <dbReference type="ARBA" id="ARBA00008854"/>
    </source>
</evidence>
<evidence type="ECO:0000256" key="6">
    <source>
        <dbReference type="SAM" id="Phobius"/>
    </source>
</evidence>
<dbReference type="PANTHER" id="PTHR34478:SF2">
    <property type="entry name" value="MEMBRANE PROTEIN"/>
    <property type="match status" value="1"/>
</dbReference>
<keyword evidence="5 6" id="KW-0472">Membrane</keyword>
<comment type="caution">
    <text evidence="7">The sequence shown here is derived from an EMBL/GenBank/DDBJ whole genome shotgun (WGS) entry which is preliminary data.</text>
</comment>
<evidence type="ECO:0000256" key="4">
    <source>
        <dbReference type="ARBA" id="ARBA00022989"/>
    </source>
</evidence>
<evidence type="ECO:0000256" key="1">
    <source>
        <dbReference type="ARBA" id="ARBA00004167"/>
    </source>
</evidence>
<protein>
    <submittedName>
        <fullName evidence="7">LemA family protein</fullName>
    </submittedName>
</protein>
<dbReference type="Pfam" id="PF04011">
    <property type="entry name" value="LemA"/>
    <property type="match status" value="1"/>
</dbReference>
<gene>
    <name evidence="7" type="ORF">DXA39_08220</name>
</gene>